<evidence type="ECO:0000256" key="4">
    <source>
        <dbReference type="SAM" id="MobiDB-lite"/>
    </source>
</evidence>
<feature type="compositionally biased region" description="Basic and acidic residues" evidence="4">
    <location>
        <begin position="173"/>
        <end position="193"/>
    </location>
</feature>
<dbReference type="InterPro" id="IPR013105">
    <property type="entry name" value="TPR_2"/>
</dbReference>
<dbReference type="Pfam" id="PF07719">
    <property type="entry name" value="TPR_2"/>
    <property type="match status" value="1"/>
</dbReference>
<evidence type="ECO:0000256" key="3">
    <source>
        <dbReference type="PROSITE-ProRule" id="PRU00339"/>
    </source>
</evidence>
<evidence type="ECO:0000256" key="2">
    <source>
        <dbReference type="ARBA" id="ARBA00022803"/>
    </source>
</evidence>
<dbReference type="Proteomes" id="UP000023152">
    <property type="component" value="Unassembled WGS sequence"/>
</dbReference>
<dbReference type="PROSITE" id="PS50293">
    <property type="entry name" value="TPR_REGION"/>
    <property type="match status" value="1"/>
</dbReference>
<keyword evidence="1" id="KW-0677">Repeat</keyword>
<dbReference type="SMART" id="SM00028">
    <property type="entry name" value="TPR"/>
    <property type="match status" value="1"/>
</dbReference>
<dbReference type="OrthoDB" id="9450131at2759"/>
<sequence>MCWQHSFTLNKIQKINFTSRQNCLYFVAKLLFKTIVVIALLTKTITEKKKKGEKKLGEKKFRVIASVCIENKTYKVTLTWLSLKLLKDKVKELIITNQHKPKDTEFDFTISDANGQPIDNFSKLRTVFETNPVNFLVNFGDKNNDEEKKNSEQRQEDETKEESQQTLNQAVAIHKEKNLENESNEKDENKKMEPAQSKEWNEANKKARGMVEEMIDKKQKGIVVVATNIDQLAKANKQQQSQKDVVFFFTMMINSAQYMKNKLVISPYTVYLFHSNVITFDDITIDGCVYVIDCRVNGIENCHITQQVIYTEEACFRLGAVHEKHGRYDKAIEYYEKALKIEMDKLESQNARIIDLYNRVGFTYKKKTI</sequence>
<dbReference type="EMBL" id="ASPP01009013">
    <property type="protein sequence ID" value="ETO24715.1"/>
    <property type="molecule type" value="Genomic_DNA"/>
</dbReference>
<dbReference type="Gene3D" id="1.25.40.10">
    <property type="entry name" value="Tetratricopeptide repeat domain"/>
    <property type="match status" value="1"/>
</dbReference>
<accession>X6NEG1</accession>
<keyword evidence="5" id="KW-0812">Transmembrane</keyword>
<dbReference type="InterPro" id="IPR011990">
    <property type="entry name" value="TPR-like_helical_dom_sf"/>
</dbReference>
<keyword evidence="7" id="KW-1185">Reference proteome</keyword>
<feature type="compositionally biased region" description="Basic and acidic residues" evidence="4">
    <location>
        <begin position="142"/>
        <end position="163"/>
    </location>
</feature>
<evidence type="ECO:0000256" key="1">
    <source>
        <dbReference type="ARBA" id="ARBA00022737"/>
    </source>
</evidence>
<name>X6NEG1_RETFI</name>
<evidence type="ECO:0000256" key="5">
    <source>
        <dbReference type="SAM" id="Phobius"/>
    </source>
</evidence>
<dbReference type="AlphaFoldDB" id="X6NEG1"/>
<keyword evidence="2 3" id="KW-0802">TPR repeat</keyword>
<feature type="transmembrane region" description="Helical" evidence="5">
    <location>
        <begin position="24"/>
        <end position="45"/>
    </location>
</feature>
<reference evidence="6 7" key="1">
    <citation type="journal article" date="2013" name="Curr. Biol.">
        <title>The Genome of the Foraminiferan Reticulomyxa filosa.</title>
        <authorList>
            <person name="Glockner G."/>
            <person name="Hulsmann N."/>
            <person name="Schleicher M."/>
            <person name="Noegel A.A."/>
            <person name="Eichinger L."/>
            <person name="Gallinger C."/>
            <person name="Pawlowski J."/>
            <person name="Sierra R."/>
            <person name="Euteneuer U."/>
            <person name="Pillet L."/>
            <person name="Moustafa A."/>
            <person name="Platzer M."/>
            <person name="Groth M."/>
            <person name="Szafranski K."/>
            <person name="Schliwa M."/>
        </authorList>
    </citation>
    <scope>NUCLEOTIDE SEQUENCE [LARGE SCALE GENOMIC DNA]</scope>
</reference>
<feature type="region of interest" description="Disordered" evidence="4">
    <location>
        <begin position="138"/>
        <end position="203"/>
    </location>
</feature>
<comment type="caution">
    <text evidence="6">The sequence shown here is derived from an EMBL/GenBank/DDBJ whole genome shotgun (WGS) entry which is preliminary data.</text>
</comment>
<dbReference type="PROSITE" id="PS50005">
    <property type="entry name" value="TPR"/>
    <property type="match status" value="1"/>
</dbReference>
<protein>
    <submittedName>
        <fullName evidence="6">MEK1 interacting protein 1</fullName>
    </submittedName>
</protein>
<dbReference type="InterPro" id="IPR019734">
    <property type="entry name" value="TPR_rpt"/>
</dbReference>
<feature type="repeat" description="TPR" evidence="3">
    <location>
        <begin position="312"/>
        <end position="345"/>
    </location>
</feature>
<keyword evidence="5" id="KW-1133">Transmembrane helix</keyword>
<dbReference type="SUPFAM" id="SSF48452">
    <property type="entry name" value="TPR-like"/>
    <property type="match status" value="1"/>
</dbReference>
<proteinExistence type="predicted"/>
<gene>
    <name evidence="6" type="ORF">RFI_12440</name>
</gene>
<keyword evidence="5" id="KW-0472">Membrane</keyword>
<organism evidence="6 7">
    <name type="scientific">Reticulomyxa filosa</name>
    <dbReference type="NCBI Taxonomy" id="46433"/>
    <lineage>
        <taxon>Eukaryota</taxon>
        <taxon>Sar</taxon>
        <taxon>Rhizaria</taxon>
        <taxon>Retaria</taxon>
        <taxon>Foraminifera</taxon>
        <taxon>Monothalamids</taxon>
        <taxon>Reticulomyxidae</taxon>
        <taxon>Reticulomyxa</taxon>
    </lineage>
</organism>
<evidence type="ECO:0000313" key="6">
    <source>
        <dbReference type="EMBL" id="ETO24715.1"/>
    </source>
</evidence>
<evidence type="ECO:0000313" key="7">
    <source>
        <dbReference type="Proteomes" id="UP000023152"/>
    </source>
</evidence>